<comment type="caution">
    <text evidence="1">The sequence shown here is derived from an EMBL/GenBank/DDBJ whole genome shotgun (WGS) entry which is preliminary data.</text>
</comment>
<keyword evidence="2" id="KW-1185">Reference proteome</keyword>
<reference evidence="1" key="1">
    <citation type="journal article" date="2022" name="Front. Genet.">
        <title>Chromosome-Scale Assembly of the Dendrobium nobile Genome Provides Insights Into the Molecular Mechanism of the Biosynthesis of the Medicinal Active Ingredient of Dendrobium.</title>
        <authorList>
            <person name="Xu Q."/>
            <person name="Niu S.-C."/>
            <person name="Li K.-L."/>
            <person name="Zheng P.-J."/>
            <person name="Zhang X.-J."/>
            <person name="Jia Y."/>
            <person name="Liu Y."/>
            <person name="Niu Y.-X."/>
            <person name="Yu L.-H."/>
            <person name="Chen D.-F."/>
            <person name="Zhang G.-Q."/>
        </authorList>
    </citation>
    <scope>NUCLEOTIDE SEQUENCE</scope>
    <source>
        <tissue evidence="1">Leaf</tissue>
    </source>
</reference>
<dbReference type="EMBL" id="JAGYWB010000011">
    <property type="protein sequence ID" value="KAI0504400.1"/>
    <property type="molecule type" value="Genomic_DNA"/>
</dbReference>
<dbReference type="Proteomes" id="UP000829196">
    <property type="component" value="Unassembled WGS sequence"/>
</dbReference>
<evidence type="ECO:0000313" key="2">
    <source>
        <dbReference type="Proteomes" id="UP000829196"/>
    </source>
</evidence>
<proteinExistence type="predicted"/>
<organism evidence="1 2">
    <name type="scientific">Dendrobium nobile</name>
    <name type="common">Orchid</name>
    <dbReference type="NCBI Taxonomy" id="94219"/>
    <lineage>
        <taxon>Eukaryota</taxon>
        <taxon>Viridiplantae</taxon>
        <taxon>Streptophyta</taxon>
        <taxon>Embryophyta</taxon>
        <taxon>Tracheophyta</taxon>
        <taxon>Spermatophyta</taxon>
        <taxon>Magnoliopsida</taxon>
        <taxon>Liliopsida</taxon>
        <taxon>Asparagales</taxon>
        <taxon>Orchidaceae</taxon>
        <taxon>Epidendroideae</taxon>
        <taxon>Malaxideae</taxon>
        <taxon>Dendrobiinae</taxon>
        <taxon>Dendrobium</taxon>
    </lineage>
</organism>
<name>A0A8T3B4J7_DENNO</name>
<protein>
    <submittedName>
        <fullName evidence="1">Uncharacterized protein</fullName>
    </submittedName>
</protein>
<dbReference type="AlphaFoldDB" id="A0A8T3B4J7"/>
<evidence type="ECO:0000313" key="1">
    <source>
        <dbReference type="EMBL" id="KAI0504400.1"/>
    </source>
</evidence>
<accession>A0A8T3B4J7</accession>
<gene>
    <name evidence="1" type="ORF">KFK09_015352</name>
</gene>
<sequence length="63" mass="6942">MCDLDKYLTCTSPKDSHIQSSNFCGVIRSRPGLTHPMKVVKQSILAGEMLGFGWNTKATCPLQ</sequence>